<sequence length="109" mass="12785">MKFIKTIETLLEKAQEKGTAQINGRMSHWGGAKGELEEKYKIHITRRNILFMYHWGTLTACIDLNTKEINSYYGESVSDRDSLNTLLYLLDIEGKFRYLPSKDLFIYEK</sequence>
<evidence type="ECO:0000313" key="1">
    <source>
        <dbReference type="EMBL" id="XCH45236.1"/>
    </source>
</evidence>
<proteinExistence type="predicted"/>
<protein>
    <submittedName>
        <fullName evidence="1">Uncharacterized protein</fullName>
    </submittedName>
</protein>
<dbReference type="EMBL" id="PP931174">
    <property type="protein sequence ID" value="XCH45236.1"/>
    <property type="molecule type" value="Genomic_DNA"/>
</dbReference>
<organism evidence="1">
    <name type="scientific">Mammaliicoccus phage MSShimriz1</name>
    <dbReference type="NCBI Taxonomy" id="3230127"/>
    <lineage>
        <taxon>Viruses</taxon>
    </lineage>
</organism>
<accession>A0AAU8GUW5</accession>
<name>A0AAU8GUW5_9VIRU</name>
<reference evidence="1" key="1">
    <citation type="submission" date="2024-06" db="EMBL/GenBank/DDBJ databases">
        <authorList>
            <person name="Ashkenazi R."/>
            <person name="Lipszyc R.R."/>
            <person name="Braunstein R."/>
            <person name="Yerushalmy O."/>
            <person name="Alkalay-Oren S."/>
            <person name="Coppenhagn-Glazer S."/>
            <person name="Hazan R."/>
        </authorList>
    </citation>
    <scope>NUCLEOTIDE SEQUENCE</scope>
</reference>